<organism evidence="4 5">
    <name type="scientific">Catellatospora bangladeshensis</name>
    <dbReference type="NCBI Taxonomy" id="310355"/>
    <lineage>
        <taxon>Bacteria</taxon>
        <taxon>Bacillati</taxon>
        <taxon>Actinomycetota</taxon>
        <taxon>Actinomycetes</taxon>
        <taxon>Micromonosporales</taxon>
        <taxon>Micromonosporaceae</taxon>
        <taxon>Catellatospora</taxon>
    </lineage>
</organism>
<protein>
    <recommendedName>
        <fullName evidence="2">Anti-sigma factor antagonist</fullName>
    </recommendedName>
</protein>
<dbReference type="PROSITE" id="PS50801">
    <property type="entry name" value="STAS"/>
    <property type="match status" value="1"/>
</dbReference>
<name>A0A8J3JJT8_9ACTN</name>
<sequence length="104" mass="11248">MNRGFGVERVVDADRLVVKVRGEIDLMTAGTLRDELVDAVKQSPEVMVDLSEVGFLDSTGVRSLFDAYRAAGELGHRFYVSGARQWVAKVLDVTGVGKLLAPPG</sequence>
<comment type="similarity">
    <text evidence="1 2">Belongs to the anti-sigma-factor antagonist family.</text>
</comment>
<dbReference type="InterPro" id="IPR002645">
    <property type="entry name" value="STAS_dom"/>
</dbReference>
<gene>
    <name evidence="4" type="ORF">Cba03nite_75300</name>
</gene>
<dbReference type="SUPFAM" id="SSF52091">
    <property type="entry name" value="SpoIIaa-like"/>
    <property type="match status" value="1"/>
</dbReference>
<dbReference type="PANTHER" id="PTHR33495:SF2">
    <property type="entry name" value="ANTI-SIGMA FACTOR ANTAGONIST TM_1081-RELATED"/>
    <property type="match status" value="1"/>
</dbReference>
<dbReference type="InterPro" id="IPR003658">
    <property type="entry name" value="Anti-sigma_ant"/>
</dbReference>
<evidence type="ECO:0000256" key="1">
    <source>
        <dbReference type="ARBA" id="ARBA00009013"/>
    </source>
</evidence>
<dbReference type="InterPro" id="IPR036513">
    <property type="entry name" value="STAS_dom_sf"/>
</dbReference>
<dbReference type="AlphaFoldDB" id="A0A8J3JJT8"/>
<evidence type="ECO:0000259" key="3">
    <source>
        <dbReference type="PROSITE" id="PS50801"/>
    </source>
</evidence>
<evidence type="ECO:0000256" key="2">
    <source>
        <dbReference type="RuleBase" id="RU003749"/>
    </source>
</evidence>
<dbReference type="EMBL" id="BONF01000062">
    <property type="protein sequence ID" value="GIF86181.1"/>
    <property type="molecule type" value="Genomic_DNA"/>
</dbReference>
<reference evidence="4 5" key="1">
    <citation type="submission" date="2021-01" db="EMBL/GenBank/DDBJ databases">
        <title>Whole genome shotgun sequence of Catellatospora bangladeshensis NBRC 107357.</title>
        <authorList>
            <person name="Komaki H."/>
            <person name="Tamura T."/>
        </authorList>
    </citation>
    <scope>NUCLEOTIDE SEQUENCE [LARGE SCALE GENOMIC DNA]</scope>
    <source>
        <strain evidence="4 5">NBRC 107357</strain>
    </source>
</reference>
<proteinExistence type="inferred from homology"/>
<dbReference type="InterPro" id="IPR058548">
    <property type="entry name" value="MlaB-like_STAS"/>
</dbReference>
<evidence type="ECO:0000313" key="5">
    <source>
        <dbReference type="Proteomes" id="UP000601223"/>
    </source>
</evidence>
<dbReference type="CDD" id="cd07043">
    <property type="entry name" value="STAS_anti-anti-sigma_factors"/>
    <property type="match status" value="1"/>
</dbReference>
<dbReference type="GO" id="GO:0043856">
    <property type="term" value="F:anti-sigma factor antagonist activity"/>
    <property type="evidence" value="ECO:0007669"/>
    <property type="project" value="InterPro"/>
</dbReference>
<dbReference type="Pfam" id="PF13466">
    <property type="entry name" value="STAS_2"/>
    <property type="match status" value="1"/>
</dbReference>
<evidence type="ECO:0000313" key="4">
    <source>
        <dbReference type="EMBL" id="GIF86181.1"/>
    </source>
</evidence>
<dbReference type="PANTHER" id="PTHR33495">
    <property type="entry name" value="ANTI-SIGMA FACTOR ANTAGONIST TM_1081-RELATED-RELATED"/>
    <property type="match status" value="1"/>
</dbReference>
<dbReference type="RefSeq" id="WP_203757005.1">
    <property type="nucleotide sequence ID" value="NZ_BONF01000062.1"/>
</dbReference>
<dbReference type="Gene3D" id="3.30.750.24">
    <property type="entry name" value="STAS domain"/>
    <property type="match status" value="1"/>
</dbReference>
<accession>A0A8J3JJT8</accession>
<dbReference type="NCBIfam" id="TIGR00377">
    <property type="entry name" value="ant_ant_sig"/>
    <property type="match status" value="1"/>
</dbReference>
<dbReference type="Proteomes" id="UP000601223">
    <property type="component" value="Unassembled WGS sequence"/>
</dbReference>
<feature type="domain" description="STAS" evidence="3">
    <location>
        <begin position="16"/>
        <end position="104"/>
    </location>
</feature>
<keyword evidence="5" id="KW-1185">Reference proteome</keyword>
<comment type="caution">
    <text evidence="4">The sequence shown here is derived from an EMBL/GenBank/DDBJ whole genome shotgun (WGS) entry which is preliminary data.</text>
</comment>